<reference evidence="2" key="1">
    <citation type="journal article" date="2014" name="Int. J. Syst. Evol. Microbiol.">
        <title>Complete genome sequence of Corynebacterium casei LMG S-19264T (=DSM 44701T), isolated from a smear-ripened cheese.</title>
        <authorList>
            <consortium name="US DOE Joint Genome Institute (JGI-PGF)"/>
            <person name="Walter F."/>
            <person name="Albersmeier A."/>
            <person name="Kalinowski J."/>
            <person name="Ruckert C."/>
        </authorList>
    </citation>
    <scope>NUCLEOTIDE SEQUENCE</scope>
    <source>
        <strain evidence="2">CGMCC 1.7086</strain>
    </source>
</reference>
<dbReference type="Gene3D" id="1.10.3210.10">
    <property type="entry name" value="Hypothetical protein af1432"/>
    <property type="match status" value="1"/>
</dbReference>
<feature type="domain" description="HDOD" evidence="1">
    <location>
        <begin position="101"/>
        <end position="307"/>
    </location>
</feature>
<gene>
    <name evidence="2" type="ORF">GCM10010982_07950</name>
</gene>
<accession>A0A917YV86</accession>
<organism evidence="2 3">
    <name type="scientific">Bowmanella pacifica</name>
    <dbReference type="NCBI Taxonomy" id="502051"/>
    <lineage>
        <taxon>Bacteria</taxon>
        <taxon>Pseudomonadati</taxon>
        <taxon>Pseudomonadota</taxon>
        <taxon>Gammaproteobacteria</taxon>
        <taxon>Alteromonadales</taxon>
        <taxon>Alteromonadaceae</taxon>
        <taxon>Bowmanella</taxon>
    </lineage>
</organism>
<evidence type="ECO:0000313" key="3">
    <source>
        <dbReference type="Proteomes" id="UP000606935"/>
    </source>
</evidence>
<dbReference type="RefSeq" id="WP_188690608.1">
    <property type="nucleotide sequence ID" value="NZ_BMLS01000001.1"/>
</dbReference>
<reference evidence="2" key="2">
    <citation type="submission" date="2020-09" db="EMBL/GenBank/DDBJ databases">
        <authorList>
            <person name="Sun Q."/>
            <person name="Zhou Y."/>
        </authorList>
    </citation>
    <scope>NUCLEOTIDE SEQUENCE</scope>
    <source>
        <strain evidence="2">CGMCC 1.7086</strain>
    </source>
</reference>
<comment type="caution">
    <text evidence="2">The sequence shown here is derived from an EMBL/GenBank/DDBJ whole genome shotgun (WGS) entry which is preliminary data.</text>
</comment>
<evidence type="ECO:0000259" key="1">
    <source>
        <dbReference type="PROSITE" id="PS51833"/>
    </source>
</evidence>
<dbReference type="AlphaFoldDB" id="A0A917YV86"/>
<dbReference type="PANTHER" id="PTHR33525">
    <property type="match status" value="1"/>
</dbReference>
<dbReference type="PANTHER" id="PTHR33525:SF4">
    <property type="entry name" value="CYCLIC DI-GMP PHOSPHODIESTERASE CDGJ"/>
    <property type="match status" value="1"/>
</dbReference>
<evidence type="ECO:0000313" key="2">
    <source>
        <dbReference type="EMBL" id="GGO65649.1"/>
    </source>
</evidence>
<dbReference type="Proteomes" id="UP000606935">
    <property type="component" value="Unassembled WGS sequence"/>
</dbReference>
<proteinExistence type="predicted"/>
<dbReference type="SUPFAM" id="SSF109604">
    <property type="entry name" value="HD-domain/PDEase-like"/>
    <property type="match status" value="1"/>
</dbReference>
<dbReference type="InterPro" id="IPR013976">
    <property type="entry name" value="HDOD"/>
</dbReference>
<keyword evidence="3" id="KW-1185">Reference proteome</keyword>
<sequence length="386" mass="44051">MSDQQDVSQQIANRFRSLLIGLDTAKQDLPEDKDVELPDFLDQDRDGRQLLRVEKQAQRDKKLNERYYQNFLDKLQGQLNDEVRHRLAEQLQDTEFLYSKLIGVPPHLAEVLDLMSVKAASIGRIEPLVATIPWLVQDLIKMVNMPKYRRTDKQGKVIPVESLRMALSFLGLENLKLVIPSLVFRRWLPQITDPYPNIKLRLWEHAMGSAQSCKKVAELSGVDVQAAFTLGMFHEVGKIAVTRLYFRLFEEVRRDALREAHEAKMKEEHAALSDVVPSGVALQDLMAKSALNISYLLLDKMAFQRLSMASAMQEVAQDKPLKEMSALAQVLVQGRSYNQYRMLKSARLINIEEAKAFLRGLMMPPGALSALKLADLRHLNLTFDEN</sequence>
<dbReference type="InterPro" id="IPR052340">
    <property type="entry name" value="RNase_Y/CdgJ"/>
</dbReference>
<protein>
    <recommendedName>
        <fullName evidence="1">HDOD domain-containing protein</fullName>
    </recommendedName>
</protein>
<dbReference type="EMBL" id="BMLS01000001">
    <property type="protein sequence ID" value="GGO65649.1"/>
    <property type="molecule type" value="Genomic_DNA"/>
</dbReference>
<dbReference type="Pfam" id="PF08668">
    <property type="entry name" value="HDOD"/>
    <property type="match status" value="1"/>
</dbReference>
<name>A0A917YV86_9ALTE</name>
<dbReference type="PROSITE" id="PS51833">
    <property type="entry name" value="HDOD"/>
    <property type="match status" value="1"/>
</dbReference>